<dbReference type="PANTHER" id="PTHR43493:SF1">
    <property type="entry name" value="DNA TOPOISOMERASE 4 SUBUNIT A"/>
    <property type="match status" value="1"/>
</dbReference>
<evidence type="ECO:0000256" key="5">
    <source>
        <dbReference type="ARBA" id="ARBA00023136"/>
    </source>
</evidence>
<dbReference type="GO" id="GO:0005524">
    <property type="term" value="F:ATP binding"/>
    <property type="evidence" value="ECO:0007669"/>
    <property type="project" value="InterPro"/>
</dbReference>
<dbReference type="Gene3D" id="2.120.10.90">
    <property type="entry name" value="DNA gyrase/topoisomerase IV, subunit A, C-terminal"/>
    <property type="match status" value="1"/>
</dbReference>
<keyword evidence="11" id="KW-1185">Reference proteome</keyword>
<dbReference type="GO" id="GO:0009330">
    <property type="term" value="C:DNA topoisomerase type II (double strand cut, ATP-hydrolyzing) complex"/>
    <property type="evidence" value="ECO:0007669"/>
    <property type="project" value="UniProtKB-ARBA"/>
</dbReference>
<dbReference type="GO" id="GO:0005694">
    <property type="term" value="C:chromosome"/>
    <property type="evidence" value="ECO:0007669"/>
    <property type="project" value="InterPro"/>
</dbReference>
<evidence type="ECO:0000256" key="3">
    <source>
        <dbReference type="ARBA" id="ARBA00023029"/>
    </source>
</evidence>
<dbReference type="Pfam" id="PF00521">
    <property type="entry name" value="DNA_topoisoIV"/>
    <property type="match status" value="1"/>
</dbReference>
<comment type="subunit">
    <text evidence="7">Heterotetramer composed of ParC and ParE.</text>
</comment>
<proteinExistence type="inferred from homology"/>
<feature type="domain" description="Topo IIA-type catalytic" evidence="9">
    <location>
        <begin position="34"/>
        <end position="505"/>
    </location>
</feature>
<feature type="site" description="Interaction with DNA" evidence="7">
    <location>
        <position position="78"/>
    </location>
</feature>
<reference evidence="10 11" key="1">
    <citation type="submission" date="2015-02" db="EMBL/GenBank/DDBJ databases">
        <title>Single cell genomics of a rare environmental alphaproteobacterium provides unique insights into Rickettsiaceae evolution.</title>
        <authorList>
            <person name="Martijn J."/>
            <person name="Schulz F."/>
            <person name="Zaremba-Niedzwiedzka K."/>
            <person name="Viklund J."/>
            <person name="Stepanauskas R."/>
            <person name="Andersson S.G.E."/>
            <person name="Horn M."/>
            <person name="Guy L."/>
            <person name="Ettema T.J.G."/>
        </authorList>
    </citation>
    <scope>NUCLEOTIDE SEQUENCE [LARGE SCALE GENOMIC DNA]</scope>
    <source>
        <strain evidence="10 11">SCGC AAA041-L04</strain>
    </source>
</reference>
<dbReference type="PROSITE" id="PS52040">
    <property type="entry name" value="TOPO_IIA"/>
    <property type="match status" value="1"/>
</dbReference>
<feature type="site" description="Interaction with DNA" evidence="7">
    <location>
        <position position="80"/>
    </location>
</feature>
<dbReference type="InterPro" id="IPR050220">
    <property type="entry name" value="Type_II_DNA_Topoisomerases"/>
</dbReference>
<dbReference type="CDD" id="cd00187">
    <property type="entry name" value="TOP4c"/>
    <property type="match status" value="1"/>
</dbReference>
<dbReference type="Gene3D" id="3.30.1360.40">
    <property type="match status" value="1"/>
</dbReference>
<dbReference type="Gene3D" id="1.10.268.10">
    <property type="entry name" value="Topoisomerase, domain 3"/>
    <property type="match status" value="1"/>
</dbReference>
<dbReference type="SUPFAM" id="SSF56719">
    <property type="entry name" value="Type II DNA topoisomerase"/>
    <property type="match status" value="1"/>
</dbReference>
<dbReference type="InterPro" id="IPR035516">
    <property type="entry name" value="Gyrase/topoIV_suA_C"/>
</dbReference>
<protein>
    <recommendedName>
        <fullName evidence="7">DNA topoisomerase 4 subunit A</fullName>
        <ecNumber evidence="7">5.6.2.2</ecNumber>
    </recommendedName>
    <alternativeName>
        <fullName evidence="7">Topoisomerase IV subunit A</fullName>
    </alternativeName>
</protein>
<dbReference type="EMBL" id="JYHA01000087">
    <property type="protein sequence ID" value="KKB96384.1"/>
    <property type="molecule type" value="Genomic_DNA"/>
</dbReference>
<dbReference type="NCBIfam" id="TIGR01062">
    <property type="entry name" value="parC_Gneg"/>
    <property type="match status" value="1"/>
</dbReference>
<comment type="catalytic activity">
    <reaction evidence="1 7 8">
        <text>ATP-dependent breakage, passage and rejoining of double-stranded DNA.</text>
        <dbReference type="EC" id="5.6.2.2"/>
    </reaction>
</comment>
<dbReference type="GO" id="GO:0007059">
    <property type="term" value="P:chromosome segregation"/>
    <property type="evidence" value="ECO:0007669"/>
    <property type="project" value="UniProtKB-UniRule"/>
</dbReference>
<evidence type="ECO:0000259" key="9">
    <source>
        <dbReference type="PROSITE" id="PS52040"/>
    </source>
</evidence>
<dbReference type="EC" id="5.6.2.2" evidence="7"/>
<dbReference type="AlphaFoldDB" id="A0A0F5MP95"/>
<dbReference type="InterPro" id="IPR002205">
    <property type="entry name" value="Topo_IIA_dom_A"/>
</dbReference>
<feature type="site" description="Transition state stabilizer" evidence="7">
    <location>
        <position position="121"/>
    </location>
</feature>
<evidence type="ECO:0000313" key="11">
    <source>
        <dbReference type="Proteomes" id="UP000033358"/>
    </source>
</evidence>
<dbReference type="GO" id="GO:0019897">
    <property type="term" value="C:extrinsic component of plasma membrane"/>
    <property type="evidence" value="ECO:0007669"/>
    <property type="project" value="UniProtKB-UniRule"/>
</dbReference>
<dbReference type="GO" id="GO:0003677">
    <property type="term" value="F:DNA binding"/>
    <property type="evidence" value="ECO:0007669"/>
    <property type="project" value="UniProtKB-UniRule"/>
</dbReference>
<dbReference type="InterPro" id="IPR005742">
    <property type="entry name" value="TopoIV_A_Gneg"/>
</dbReference>
<dbReference type="HAMAP" id="MF_00936">
    <property type="entry name" value="ParC_type1"/>
    <property type="match status" value="1"/>
</dbReference>
<evidence type="ECO:0000256" key="8">
    <source>
        <dbReference type="PROSITE-ProRule" id="PRU01384"/>
    </source>
</evidence>
<organism evidence="10 11">
    <name type="scientific">Candidatus Arcanibacter lacustris</name>
    <dbReference type="NCBI Taxonomy" id="1607817"/>
    <lineage>
        <taxon>Bacteria</taxon>
        <taxon>Pseudomonadati</taxon>
        <taxon>Pseudomonadota</taxon>
        <taxon>Alphaproteobacteria</taxon>
        <taxon>Rickettsiales</taxon>
        <taxon>Candidatus Arcanibacter</taxon>
    </lineage>
</organism>
<dbReference type="SUPFAM" id="SSF101904">
    <property type="entry name" value="GyrA/ParC C-terminal domain-like"/>
    <property type="match status" value="1"/>
</dbReference>
<evidence type="ECO:0000256" key="4">
    <source>
        <dbReference type="ARBA" id="ARBA00023125"/>
    </source>
</evidence>
<dbReference type="InterPro" id="IPR013760">
    <property type="entry name" value="Topo_IIA-like_dom_sf"/>
</dbReference>
<dbReference type="GO" id="GO:0006265">
    <property type="term" value="P:DNA topological change"/>
    <property type="evidence" value="ECO:0007669"/>
    <property type="project" value="UniProtKB-UniRule"/>
</dbReference>
<accession>A0A0F5MP95</accession>
<dbReference type="InterPro" id="IPR013757">
    <property type="entry name" value="Topo_IIA_A_a_sf"/>
</dbReference>
<feature type="site" description="Interaction with DNA" evidence="7">
    <location>
        <position position="42"/>
    </location>
</feature>
<evidence type="ECO:0000256" key="6">
    <source>
        <dbReference type="ARBA" id="ARBA00023235"/>
    </source>
</evidence>
<dbReference type="Pfam" id="PF03989">
    <property type="entry name" value="DNA_gyraseA_C"/>
    <property type="match status" value="3"/>
</dbReference>
<dbReference type="GO" id="GO:0003918">
    <property type="term" value="F:DNA topoisomerase type II (double strand cut, ATP-hydrolyzing) activity"/>
    <property type="evidence" value="ECO:0007669"/>
    <property type="project" value="UniProtKB-UniRule"/>
</dbReference>
<feature type="active site" description="O-(5'-phospho-DNA)-tyrosine intermediate" evidence="7 8">
    <location>
        <position position="122"/>
    </location>
</feature>
<evidence type="ECO:0000313" key="10">
    <source>
        <dbReference type="EMBL" id="KKB96384.1"/>
    </source>
</evidence>
<keyword evidence="2 7" id="KW-1003">Cell membrane</keyword>
<comment type="subcellular location">
    <subcellularLocation>
        <location evidence="7">Cell membrane</location>
        <topology evidence="7">Peripheral membrane protein</topology>
    </subcellularLocation>
</comment>
<evidence type="ECO:0000256" key="2">
    <source>
        <dbReference type="ARBA" id="ARBA00022475"/>
    </source>
</evidence>
<dbReference type="SMART" id="SM00434">
    <property type="entry name" value="TOP4c"/>
    <property type="match status" value="1"/>
</dbReference>
<keyword evidence="6 7" id="KW-0413">Isomerase</keyword>
<evidence type="ECO:0000256" key="7">
    <source>
        <dbReference type="HAMAP-Rule" id="MF_00936"/>
    </source>
</evidence>
<dbReference type="GO" id="GO:0005737">
    <property type="term" value="C:cytoplasm"/>
    <property type="evidence" value="ECO:0007669"/>
    <property type="project" value="TreeGrafter"/>
</dbReference>
<dbReference type="Proteomes" id="UP000033358">
    <property type="component" value="Unassembled WGS sequence"/>
</dbReference>
<dbReference type="FunFam" id="1.10.268.10:FF:000001">
    <property type="entry name" value="DNA gyrase subunit A"/>
    <property type="match status" value="1"/>
</dbReference>
<comment type="caution">
    <text evidence="10">The sequence shown here is derived from an EMBL/GenBank/DDBJ whole genome shotgun (WGS) entry which is preliminary data.</text>
</comment>
<evidence type="ECO:0000256" key="1">
    <source>
        <dbReference type="ARBA" id="ARBA00000185"/>
    </source>
</evidence>
<comment type="similarity">
    <text evidence="7">Belongs to the type II topoisomerase GyrA/ParC subunit family. ParC type 1 subfamily.</text>
</comment>
<keyword evidence="5 7" id="KW-0472">Membrane</keyword>
<keyword evidence="4 7" id="KW-0238">DNA-binding</keyword>
<gene>
    <name evidence="7 10" type="primary">parC</name>
    <name evidence="10" type="ORF">SZ25_00534</name>
</gene>
<dbReference type="PANTHER" id="PTHR43493">
    <property type="entry name" value="DNA GYRASE/TOPOISOMERASE SUBUNIT A"/>
    <property type="match status" value="1"/>
</dbReference>
<keyword evidence="3 7" id="KW-0799">Topoisomerase</keyword>
<dbReference type="Gene3D" id="3.90.199.10">
    <property type="entry name" value="Topoisomerase II, domain 5"/>
    <property type="match status" value="1"/>
</dbReference>
<name>A0A0F5MP95_9RICK</name>
<dbReference type="NCBIfam" id="NF004044">
    <property type="entry name" value="PRK05561.1"/>
    <property type="match status" value="1"/>
</dbReference>
<comment type="function">
    <text evidence="7">Topoisomerase IV is essential for chromosome segregation. It relaxes supercoiled DNA. Performs the decatenation events required during the replication of a circular DNA molecule.</text>
</comment>
<dbReference type="InterPro" id="IPR013758">
    <property type="entry name" value="Topo_IIA_A/C_ab"/>
</dbReference>
<dbReference type="InterPro" id="IPR006691">
    <property type="entry name" value="GyrA/parC_rep"/>
</dbReference>
<dbReference type="PATRIC" id="fig|1607817.3.peg.531"/>
<sequence>MKKLDEKIDNIGFNQALSERYLAYALSTIMSRSLPDVRDGLKPVHRRLLYAMRQLNLNPTNGFKKCARVVGDVIGKYHPHGDVAVYETLVRLAQEFTVRYPLIQGQGNFGSIDGDNAAAMRYTESRLSEVAMLLLKELDDDTVDFKLTYDDQESEPTLLPAAFPNLLANGSEGIAVGMATSVPPHNLHELSDALLYLVKHPEASCADLLKFVPGPDFPTGGIIVENPSTIQTAYEAGRGSFRLRAKWHRENLNHGLYQIIITEIPYQVQKSKLIEKIADLFKEKKLTMLGNVRDESAEDIRIILEPKNRTASEDMIMEVLFKLTDLEIRYNLNLNVLDSDCIPRVMNLKEVLVAFLDHRHKVVLRRSNYRLNKINDRLEILDGLIIAYVNLDEIIKIIREEDEPKEELITRFKLTSNQADAILNMRLRSLRLLEEMVIRKERDQLLIDKEKLELIISDNGTCQKVITDEIKEIQKKFGYSNPLGTRRTEISGAAPVTNLISAEDFIEKEAVTILSSKMGWIRAIKGHSDDISDTKYKEGDEEKFIIKAHTTDKLIIFSEKGKFYTILVDKIARGKGQGDPIRLLIDLENDDEIITMFIAGDNRNLLLASKSGKGFIVSEQDVIASTKTGKQILNLSSKDKAFLCKIVDGDALAIIGDNRKLLIFKVDELPVMKKGQGVALQKYKEAMVSDIKIFNLAEGLSWSLGNKTRLETELIGWLGKRASVGKLPPVGFPKNNKFDL</sequence>